<feature type="compositionally biased region" description="Pro residues" evidence="1">
    <location>
        <begin position="357"/>
        <end position="372"/>
    </location>
</feature>
<feature type="compositionally biased region" description="Basic and acidic residues" evidence="1">
    <location>
        <begin position="299"/>
        <end position="317"/>
    </location>
</feature>
<feature type="compositionally biased region" description="Acidic residues" evidence="1">
    <location>
        <begin position="386"/>
        <end position="397"/>
    </location>
</feature>
<feature type="compositionally biased region" description="Low complexity" evidence="1">
    <location>
        <begin position="652"/>
        <end position="665"/>
    </location>
</feature>
<gene>
    <name evidence="4" type="primary">FAM21</name>
</gene>
<feature type="compositionally biased region" description="Polar residues" evidence="1">
    <location>
        <begin position="518"/>
        <end position="537"/>
    </location>
</feature>
<feature type="compositionally biased region" description="Polar residues" evidence="1">
    <location>
        <begin position="428"/>
        <end position="440"/>
    </location>
</feature>
<feature type="compositionally biased region" description="Polar residues" evidence="1">
    <location>
        <begin position="983"/>
        <end position="996"/>
    </location>
</feature>
<feature type="compositionally biased region" description="Polar residues" evidence="1">
    <location>
        <begin position="677"/>
        <end position="688"/>
    </location>
</feature>
<feature type="compositionally biased region" description="Basic and acidic residues" evidence="1">
    <location>
        <begin position="1238"/>
        <end position="1248"/>
    </location>
</feature>
<dbReference type="CTD" id="37331"/>
<feature type="compositionally biased region" description="Basic and acidic residues" evidence="1">
    <location>
        <begin position="1344"/>
        <end position="1353"/>
    </location>
</feature>
<dbReference type="GeneID" id="105268405"/>
<feature type="region of interest" description="Disordered" evidence="1">
    <location>
        <begin position="143"/>
        <end position="170"/>
    </location>
</feature>
<dbReference type="InterPro" id="IPR029341">
    <property type="entry name" value="FAM21/CAPZIP"/>
</dbReference>
<feature type="compositionally biased region" description="Low complexity" evidence="1">
    <location>
        <begin position="967"/>
        <end position="979"/>
    </location>
</feature>
<feature type="compositionally biased region" description="Low complexity" evidence="1">
    <location>
        <begin position="183"/>
        <end position="195"/>
    </location>
</feature>
<feature type="region of interest" description="Disordered" evidence="1">
    <location>
        <begin position="1"/>
        <end position="22"/>
    </location>
</feature>
<dbReference type="KEGG" id="fas:105268405"/>
<feature type="compositionally biased region" description="Basic and acidic residues" evidence="1">
    <location>
        <begin position="9"/>
        <end position="22"/>
    </location>
</feature>
<organism evidence="3 4">
    <name type="scientific">Fopius arisanus</name>
    <dbReference type="NCBI Taxonomy" id="64838"/>
    <lineage>
        <taxon>Eukaryota</taxon>
        <taxon>Metazoa</taxon>
        <taxon>Ecdysozoa</taxon>
        <taxon>Arthropoda</taxon>
        <taxon>Hexapoda</taxon>
        <taxon>Insecta</taxon>
        <taxon>Pterygota</taxon>
        <taxon>Neoptera</taxon>
        <taxon>Endopterygota</taxon>
        <taxon>Hymenoptera</taxon>
        <taxon>Apocrita</taxon>
        <taxon>Ichneumonoidea</taxon>
        <taxon>Braconidae</taxon>
        <taxon>Opiinae</taxon>
        <taxon>Fopius</taxon>
    </lineage>
</organism>
<feature type="compositionally biased region" description="Polar residues" evidence="1">
    <location>
        <begin position="1097"/>
        <end position="1112"/>
    </location>
</feature>
<feature type="compositionally biased region" description="Basic and acidic residues" evidence="1">
    <location>
        <begin position="808"/>
        <end position="829"/>
    </location>
</feature>
<feature type="compositionally biased region" description="Acidic residues" evidence="1">
    <location>
        <begin position="196"/>
        <end position="208"/>
    </location>
</feature>
<feature type="region of interest" description="Disordered" evidence="1">
    <location>
        <begin position="182"/>
        <end position="478"/>
    </location>
</feature>
<keyword evidence="3" id="KW-1185">Reference proteome</keyword>
<feature type="domain" description="FAM21/CAPZIP" evidence="2">
    <location>
        <begin position="970"/>
        <end position="1049"/>
    </location>
</feature>
<dbReference type="RefSeq" id="XP_011306253.1">
    <property type="nucleotide sequence ID" value="XM_011307951.1"/>
</dbReference>
<feature type="compositionally biased region" description="Basic residues" evidence="1">
    <location>
        <begin position="1014"/>
        <end position="1034"/>
    </location>
</feature>
<feature type="region of interest" description="Disordered" evidence="1">
    <location>
        <begin position="499"/>
        <end position="573"/>
    </location>
</feature>
<evidence type="ECO:0000313" key="3">
    <source>
        <dbReference type="Proteomes" id="UP000694866"/>
    </source>
</evidence>
<feature type="compositionally biased region" description="Polar residues" evidence="1">
    <location>
        <begin position="253"/>
        <end position="269"/>
    </location>
</feature>
<feature type="compositionally biased region" description="Basic and acidic residues" evidence="1">
    <location>
        <begin position="940"/>
        <end position="951"/>
    </location>
</feature>
<evidence type="ECO:0000256" key="1">
    <source>
        <dbReference type="SAM" id="MobiDB-lite"/>
    </source>
</evidence>
<reference evidence="4" key="1">
    <citation type="submission" date="2025-08" db="UniProtKB">
        <authorList>
            <consortium name="RefSeq"/>
        </authorList>
    </citation>
    <scope>IDENTIFICATION</scope>
    <source>
        <strain evidence="4">USDA-PBARC FA_bdor</strain>
        <tissue evidence="4">Whole organism</tissue>
    </source>
</reference>
<dbReference type="OrthoDB" id="751084at2759"/>
<feature type="compositionally biased region" description="Acidic residues" evidence="1">
    <location>
        <begin position="1330"/>
        <end position="1341"/>
    </location>
</feature>
<feature type="compositionally biased region" description="Polar residues" evidence="1">
    <location>
        <begin position="551"/>
        <end position="569"/>
    </location>
</feature>
<feature type="compositionally biased region" description="Basic and acidic residues" evidence="1">
    <location>
        <begin position="626"/>
        <end position="637"/>
    </location>
</feature>
<feature type="compositionally biased region" description="Low complexity" evidence="1">
    <location>
        <begin position="223"/>
        <end position="234"/>
    </location>
</feature>
<name>A0A9R1TBU2_9HYME</name>
<evidence type="ECO:0000313" key="4">
    <source>
        <dbReference type="RefSeq" id="XP_011306253.1"/>
    </source>
</evidence>
<dbReference type="Pfam" id="PF15255">
    <property type="entry name" value="CAP-ZIP_m"/>
    <property type="match status" value="1"/>
</dbReference>
<feature type="region of interest" description="Disordered" evidence="1">
    <location>
        <begin position="783"/>
        <end position="1250"/>
    </location>
</feature>
<accession>A0A9R1TBU2</accession>
<feature type="region of interest" description="Disordered" evidence="1">
    <location>
        <begin position="1283"/>
        <end position="1408"/>
    </location>
</feature>
<feature type="region of interest" description="Disordered" evidence="1">
    <location>
        <begin position="626"/>
        <end position="705"/>
    </location>
</feature>
<evidence type="ECO:0000259" key="2">
    <source>
        <dbReference type="Pfam" id="PF15255"/>
    </source>
</evidence>
<proteinExistence type="predicted"/>
<dbReference type="Proteomes" id="UP000694866">
    <property type="component" value="Unplaced"/>
</dbReference>
<feature type="compositionally biased region" description="Basic and acidic residues" evidence="1">
    <location>
        <begin position="1150"/>
        <end position="1179"/>
    </location>
</feature>
<sequence>MDEPTSSDAGDRHWDRPWSTDEMRKHKERWSLACDVGLYRHLQKFSEDITTKVSATESSLDSLVEDLKESSIMIDNVTNVSLALANTQFIESRVYEEEIPDKSLSSPPTTKCSPEIDMISVVSESIRQSIAVMDAKYERVEVLASSESEDETEVTPSVILKPQDPYQNRPLPYVIGSEKWRSSSKIGLESSSSESEMAEEEKDSESSEETPPPRAFPSANLGSRSSRSTSTSSSEFDKSHTNGVSSRTDKIYTRSQDTLNSTSEIETPTTGPPRDSKRGPSFAEELAKRLGNVLPVQKPLEDTRDPEASINRSKDDLFGSDNETDSVFAPKGGSLLSDRGGLFDEASQGLWKDKPAPRPTMIPPSLDIPPPINSVDTKPKSAIDDLFGDNESDDSDDIFAPNSKFMSKSDGTEGPQGRVDRVKGQEDNVMTSTPETNTIPNLFEDDEDDSSLFSPIENVRNRSPEAIRNTSRKPPGILINQSDLLSSALGSKLFNRARNDFSDSSENESAEPQKDNQESVNVNENRSTASVGNTSESVVAGNLQVERNEITTDSSGISVHPTSGNSTLGMSLGLGEPQMESTRLLSEEIYRERIASDSLFNPVPRHLENPQNSINDSHIIHNQAQEIRHQDSTRQEDIFDSDDVFGPPPLPKTNSKSKSKVNSLFDDSDSGDDLFSNTSSGSRSQKSADQAGGSHSADKPKITTSARLFDPGVDVFFNRSAPDIDIFAESGTGHQAKLDHTSHEPDKSTNRGVKASAKLFTSDNLFDDDDEDLFTVRRIPPRMSDNSAVKEIPTTGDKSLATASSGAEEGKNDSTVNEKRGTDKNEKSGVSDARGIFGDVDEGDDDSLFGQKRVSQTVISPEEVEGENATDGPVVSKQKSTGDPSAAKIEPPKSLRIRLPGPADESGAPKRAVSGKIANLMGKMGDLKILSPTDTPPVLRRAEEKREDRAGTPDGDAEDGAVQSVGKTQTTTTAATSKDSTTREVSSPSVLDTETAVSFDLPAQVETLSIASKSRARIPAKRRPQSRQARHSALRHSGIDFDSVDSGDSLSEAPPAPESPSHPEEAAIDRLAAPADGNPVKPSNLLSDDKSELSLGKESSMSITKNTLLSPSTDEEDLFDVPPDLPEDPQKEDILFGRAPILSPVVLDETDPKKNKEKKENKENKEKIEKIEKIEKSEQNSESQDSDVSDPLRRSCDALKDPSQLFAFVTKTPSPEKPKDLLPGDVDDSLFSQAPAKKSSESKPKKTFDLFADDDSSGDLFSGPFTKAIGKKPVKEKASLFDDLHSDEDNTGDDLFGSVSSKRSHSKSECNEIADEVSSPSRLSLKGFPGDEEEEDDEELFFDASEKPSDSLKESSLFPSTSKIPKTKLEDIFGDPSSGDDDIFSTKKPEVHSGGGGNDRNYSDGGDIFCKRVSDGPKEAAPSVRKSVTRDLKKTAEKIVEDPLRMFQDE</sequence>
<protein>
    <submittedName>
        <fullName evidence="4">WASH complex subunit FAM21</fullName>
    </submittedName>
</protein>
<feature type="compositionally biased region" description="Basic and acidic residues" evidence="1">
    <location>
        <begin position="1190"/>
        <end position="1200"/>
    </location>
</feature>